<dbReference type="PANTHER" id="PTHR36766">
    <property type="entry name" value="PLANT BROAD-SPECTRUM MILDEW RESISTANCE PROTEIN RPW8"/>
    <property type="match status" value="1"/>
</dbReference>
<dbReference type="GO" id="GO:0002758">
    <property type="term" value="P:innate immune response-activating signaling pathway"/>
    <property type="evidence" value="ECO:0007669"/>
    <property type="project" value="UniProtKB-ARBA"/>
</dbReference>
<keyword evidence="7" id="KW-1185">Reference proteome</keyword>
<dbReference type="InterPro" id="IPR027417">
    <property type="entry name" value="P-loop_NTPase"/>
</dbReference>
<accession>A0A811Q5B5</accession>
<feature type="compositionally biased region" description="Low complexity" evidence="4">
    <location>
        <begin position="1"/>
        <end position="14"/>
    </location>
</feature>
<dbReference type="Pfam" id="PF25019">
    <property type="entry name" value="LRR_R13L1-DRL21"/>
    <property type="match status" value="1"/>
</dbReference>
<dbReference type="SMART" id="SM00382">
    <property type="entry name" value="AAA"/>
    <property type="match status" value="1"/>
</dbReference>
<gene>
    <name evidence="6" type="ORF">NCGR_LOCUS39280</name>
</gene>
<dbReference type="GO" id="GO:0043531">
    <property type="term" value="F:ADP binding"/>
    <property type="evidence" value="ECO:0007669"/>
    <property type="project" value="InterPro"/>
</dbReference>
<feature type="domain" description="AAA+ ATPase" evidence="5">
    <location>
        <begin position="79"/>
        <end position="220"/>
    </location>
</feature>
<dbReference type="Pfam" id="PF23559">
    <property type="entry name" value="WHD_DRP"/>
    <property type="match status" value="1"/>
</dbReference>
<organism evidence="6 7">
    <name type="scientific">Miscanthus lutarioriparius</name>
    <dbReference type="NCBI Taxonomy" id="422564"/>
    <lineage>
        <taxon>Eukaryota</taxon>
        <taxon>Viridiplantae</taxon>
        <taxon>Streptophyta</taxon>
        <taxon>Embryophyta</taxon>
        <taxon>Tracheophyta</taxon>
        <taxon>Spermatophyta</taxon>
        <taxon>Magnoliopsida</taxon>
        <taxon>Liliopsida</taxon>
        <taxon>Poales</taxon>
        <taxon>Poaceae</taxon>
        <taxon>PACMAD clade</taxon>
        <taxon>Panicoideae</taxon>
        <taxon>Andropogonodae</taxon>
        <taxon>Andropogoneae</taxon>
        <taxon>Saccharinae</taxon>
        <taxon>Miscanthus</taxon>
    </lineage>
</organism>
<dbReference type="InterPro" id="IPR056789">
    <property type="entry name" value="LRR_R13L1-DRL21"/>
</dbReference>
<dbReference type="PRINTS" id="PR00364">
    <property type="entry name" value="DISEASERSIST"/>
</dbReference>
<dbReference type="GO" id="GO:0042742">
    <property type="term" value="P:defense response to bacterium"/>
    <property type="evidence" value="ECO:0007669"/>
    <property type="project" value="UniProtKB-ARBA"/>
</dbReference>
<feature type="region of interest" description="Disordered" evidence="4">
    <location>
        <begin position="1"/>
        <end position="36"/>
    </location>
</feature>
<dbReference type="EMBL" id="CAJGYO010000010">
    <property type="protein sequence ID" value="CAD6255742.1"/>
    <property type="molecule type" value="Genomic_DNA"/>
</dbReference>
<evidence type="ECO:0000256" key="2">
    <source>
        <dbReference type="ARBA" id="ARBA00022737"/>
    </source>
</evidence>
<dbReference type="InterPro" id="IPR058922">
    <property type="entry name" value="WHD_DRP"/>
</dbReference>
<evidence type="ECO:0000256" key="3">
    <source>
        <dbReference type="ARBA" id="ARBA00022821"/>
    </source>
</evidence>
<dbReference type="OrthoDB" id="687901at2759"/>
<evidence type="ECO:0000256" key="4">
    <source>
        <dbReference type="SAM" id="MobiDB-lite"/>
    </source>
</evidence>
<keyword evidence="3" id="KW-0611">Plant defense</keyword>
<dbReference type="GO" id="GO:0009626">
    <property type="term" value="P:plant-type hypersensitive response"/>
    <property type="evidence" value="ECO:0007669"/>
    <property type="project" value="UniProtKB-ARBA"/>
</dbReference>
<name>A0A811Q5B5_9POAL</name>
<sequence length="781" mass="90275">MLNDTNSSSGTTTDADNESSSFTVKNSAKESSSKQKEIDELYRVIEQKVFGRDKDRADIIRMLREGPDTYAASSSTSKPYSVIGIYGITGSGKSTLAQYVCDYEKKEGHFDPVMFVLVGKTFSVGNIFRDMLEQITQSRPSKDNDLKSLKEELNKELKDKCFLLVLDDVWVNSDNMKERRILLEVLLVGQSGSRILVTAQKTNAAAALGAQEKMQIPIPDLEEEQYLSMFMHYALEDSQVTRNEYERYKAIGRKITKKLRRSPIAAITVATRLKSESRIDFWERTSNLDVLDETMGALWWSYQQLGVDIRRCFTYCSIFPKAYILGRDEIVDLWIAQGFVNTRSNGTEELEDIGQSYFDELQTFSFLQVRRRRTILGKEAVDFTIHDLLHELAERVSGSEFYRIVSNGSPKEIPRGVHHLFIETNNGSEIVEKILDMGNLRTLIIQEPRDTMEKYHDSVKVMDRLFMSLRKLRVLIVMLQHCRNELSVPVSIYQMKHLRYLRLDFFVRHLILPSTFSKLYHIQNIDIPCFRAYSPENMSNLIYLRHISASLSFPNIGRLTSLQTMRSFLVKEEAQGYELKQLMHLNKLRGSLIIWGLQAVGSKEEALEAHLCNKKRLRELELNFDLDKCFGPDVEAEVLEGLCPPKDLQELKILFYNGSRYPSWVLSGHHPDAPKHLHKLELYKCSQLAAIPEDSELFNGLRELRIYYCDWDWLPENMEYLVSLQSLWIWNCHKIELLPTLPQQALKRIDIHLCPVLSRTCKEVGHPNRNMIKHIPEQRIG</sequence>
<dbReference type="Gene3D" id="3.40.50.300">
    <property type="entry name" value="P-loop containing nucleotide triphosphate hydrolases"/>
    <property type="match status" value="1"/>
</dbReference>
<dbReference type="FunFam" id="1.10.10.10:FF:000322">
    <property type="entry name" value="Probable disease resistance protein At1g63360"/>
    <property type="match status" value="1"/>
</dbReference>
<keyword evidence="1" id="KW-0433">Leucine-rich repeat</keyword>
<keyword evidence="2" id="KW-0677">Repeat</keyword>
<dbReference type="PANTHER" id="PTHR36766:SF64">
    <property type="entry name" value="OS12G0206100 PROTEIN"/>
    <property type="match status" value="1"/>
</dbReference>
<dbReference type="InterPro" id="IPR002182">
    <property type="entry name" value="NB-ARC"/>
</dbReference>
<dbReference type="SUPFAM" id="SSF52058">
    <property type="entry name" value="L domain-like"/>
    <property type="match status" value="1"/>
</dbReference>
<dbReference type="InterPro" id="IPR036388">
    <property type="entry name" value="WH-like_DNA-bd_sf"/>
</dbReference>
<dbReference type="Gene3D" id="1.10.10.10">
    <property type="entry name" value="Winged helix-like DNA-binding domain superfamily/Winged helix DNA-binding domain"/>
    <property type="match status" value="1"/>
</dbReference>
<protein>
    <recommendedName>
        <fullName evidence="5">AAA+ ATPase domain-containing protein</fullName>
    </recommendedName>
</protein>
<reference evidence="6" key="1">
    <citation type="submission" date="2020-10" db="EMBL/GenBank/DDBJ databases">
        <authorList>
            <person name="Han B."/>
            <person name="Lu T."/>
            <person name="Zhao Q."/>
            <person name="Huang X."/>
            <person name="Zhao Y."/>
        </authorList>
    </citation>
    <scope>NUCLEOTIDE SEQUENCE</scope>
</reference>
<dbReference type="InterPro" id="IPR003593">
    <property type="entry name" value="AAA+_ATPase"/>
</dbReference>
<dbReference type="Gene3D" id="3.80.10.10">
    <property type="entry name" value="Ribonuclease Inhibitor"/>
    <property type="match status" value="1"/>
</dbReference>
<proteinExistence type="predicted"/>
<dbReference type="AlphaFoldDB" id="A0A811Q5B5"/>
<feature type="compositionally biased region" description="Basic and acidic residues" evidence="4">
    <location>
        <begin position="27"/>
        <end position="36"/>
    </location>
</feature>
<evidence type="ECO:0000313" key="7">
    <source>
        <dbReference type="Proteomes" id="UP000604825"/>
    </source>
</evidence>
<dbReference type="InterPro" id="IPR032675">
    <property type="entry name" value="LRR_dom_sf"/>
</dbReference>
<evidence type="ECO:0000259" key="5">
    <source>
        <dbReference type="SMART" id="SM00382"/>
    </source>
</evidence>
<evidence type="ECO:0000313" key="6">
    <source>
        <dbReference type="EMBL" id="CAD6255742.1"/>
    </source>
</evidence>
<evidence type="ECO:0000256" key="1">
    <source>
        <dbReference type="ARBA" id="ARBA00022614"/>
    </source>
</evidence>
<comment type="caution">
    <text evidence="6">The sequence shown here is derived from an EMBL/GenBank/DDBJ whole genome shotgun (WGS) entry which is preliminary data.</text>
</comment>
<dbReference type="Proteomes" id="UP000604825">
    <property type="component" value="Unassembled WGS sequence"/>
</dbReference>
<dbReference type="Pfam" id="PF00931">
    <property type="entry name" value="NB-ARC"/>
    <property type="match status" value="1"/>
</dbReference>
<dbReference type="SUPFAM" id="SSF52540">
    <property type="entry name" value="P-loop containing nucleoside triphosphate hydrolases"/>
    <property type="match status" value="1"/>
</dbReference>